<name>A0A853AWN5_9PSEU</name>
<dbReference type="InterPro" id="IPR050267">
    <property type="entry name" value="Anti-sigma-factor_SerPK"/>
</dbReference>
<dbReference type="InterPro" id="IPR002645">
    <property type="entry name" value="STAS_dom"/>
</dbReference>
<dbReference type="InterPro" id="IPR036513">
    <property type="entry name" value="STAS_dom_sf"/>
</dbReference>
<accession>A0A853AWN5</accession>
<keyword evidence="3" id="KW-1185">Reference proteome</keyword>
<evidence type="ECO:0000313" key="3">
    <source>
        <dbReference type="Proteomes" id="UP000549616"/>
    </source>
</evidence>
<protein>
    <submittedName>
        <fullName evidence="2">Anti-anti-sigma factor</fullName>
    </submittedName>
</protein>
<dbReference type="PANTHER" id="PTHR35526:SF3">
    <property type="entry name" value="ANTI-SIGMA-F FACTOR RSBW"/>
    <property type="match status" value="1"/>
</dbReference>
<proteinExistence type="predicted"/>
<comment type="caution">
    <text evidence="2">The sequence shown here is derived from an EMBL/GenBank/DDBJ whole genome shotgun (WGS) entry which is preliminary data.</text>
</comment>
<dbReference type="Pfam" id="PF01740">
    <property type="entry name" value="STAS"/>
    <property type="match status" value="1"/>
</dbReference>
<gene>
    <name evidence="2" type="ORF">HNR02_000370</name>
</gene>
<evidence type="ECO:0000259" key="1">
    <source>
        <dbReference type="PROSITE" id="PS50801"/>
    </source>
</evidence>
<dbReference type="Gene3D" id="3.30.565.10">
    <property type="entry name" value="Histidine kinase-like ATPase, C-terminal domain"/>
    <property type="match status" value="1"/>
</dbReference>
<dbReference type="AlphaFoldDB" id="A0A853AWN5"/>
<dbReference type="CDD" id="cd16936">
    <property type="entry name" value="HATPase_RsbW-like"/>
    <property type="match status" value="1"/>
</dbReference>
<evidence type="ECO:0000313" key="2">
    <source>
        <dbReference type="EMBL" id="NYI87047.1"/>
    </source>
</evidence>
<dbReference type="PROSITE" id="PS50801">
    <property type="entry name" value="STAS"/>
    <property type="match status" value="1"/>
</dbReference>
<reference evidence="2 3" key="1">
    <citation type="submission" date="2020-07" db="EMBL/GenBank/DDBJ databases">
        <title>Sequencing the genomes of 1000 actinobacteria strains.</title>
        <authorList>
            <person name="Klenk H.-P."/>
        </authorList>
    </citation>
    <scope>NUCLEOTIDE SEQUENCE [LARGE SCALE GENOMIC DNA]</scope>
    <source>
        <strain evidence="2 3">DSM 104006</strain>
    </source>
</reference>
<feature type="domain" description="STAS" evidence="1">
    <location>
        <begin position="7"/>
        <end position="117"/>
    </location>
</feature>
<dbReference type="PANTHER" id="PTHR35526">
    <property type="entry name" value="ANTI-SIGMA-F FACTOR RSBW-RELATED"/>
    <property type="match status" value="1"/>
</dbReference>
<dbReference type="InterPro" id="IPR036890">
    <property type="entry name" value="HATPase_C_sf"/>
</dbReference>
<sequence>MSTADQIVVEQHDLAGCTVVDLDGRLDARTYGILRDSLIKLAIEQPRALLVRADRLEVTSTSALTVFSAVWMRINQWPAVPMVLVTGDEQQRRLIDFSGVRRYVPTYSSLVDALDAIEEPPQRRRHTADFPPIPASSHAARAFVRETCRDWNVVARLEDALGVASELIENAVTHAGTELELRVELRLGYLTIAVRDQNSKQAVLRQSAQGRLSGYGLQVVAALSLAWGCSPTLGGGKVVWAVLSLVPHRLATFTV</sequence>
<dbReference type="EMBL" id="JACCFK010000001">
    <property type="protein sequence ID" value="NYI87047.1"/>
    <property type="molecule type" value="Genomic_DNA"/>
</dbReference>
<dbReference type="Gene3D" id="3.30.750.24">
    <property type="entry name" value="STAS domain"/>
    <property type="match status" value="1"/>
</dbReference>
<dbReference type="Proteomes" id="UP000549616">
    <property type="component" value="Unassembled WGS sequence"/>
</dbReference>
<dbReference type="RefSeq" id="WP_179771496.1">
    <property type="nucleotide sequence ID" value="NZ_JACCFK010000001.1"/>
</dbReference>
<organism evidence="2 3">
    <name type="scientific">Amycolatopsis endophytica</name>
    <dbReference type="NCBI Taxonomy" id="860233"/>
    <lineage>
        <taxon>Bacteria</taxon>
        <taxon>Bacillati</taxon>
        <taxon>Actinomycetota</taxon>
        <taxon>Actinomycetes</taxon>
        <taxon>Pseudonocardiales</taxon>
        <taxon>Pseudonocardiaceae</taxon>
        <taxon>Amycolatopsis</taxon>
    </lineage>
</organism>
<dbReference type="SUPFAM" id="SSF55874">
    <property type="entry name" value="ATPase domain of HSP90 chaperone/DNA topoisomerase II/histidine kinase"/>
    <property type="match status" value="1"/>
</dbReference>
<dbReference type="SUPFAM" id="SSF52091">
    <property type="entry name" value="SpoIIaa-like"/>
    <property type="match status" value="1"/>
</dbReference>